<evidence type="ECO:0000256" key="3">
    <source>
        <dbReference type="ARBA" id="ARBA00016612"/>
    </source>
</evidence>
<dbReference type="Pfam" id="PF00420">
    <property type="entry name" value="Oxidored_q2"/>
    <property type="match status" value="1"/>
</dbReference>
<comment type="similarity">
    <text evidence="2">Belongs to the complex I subunit 4L family.</text>
</comment>
<comment type="subcellular location">
    <subcellularLocation>
        <location evidence="1">Membrane</location>
        <topology evidence="1">Multi-pass membrane protein</topology>
    </subcellularLocation>
</comment>
<dbReference type="EMBL" id="KT425073">
    <property type="protein sequence ID" value="AMW67848.1"/>
    <property type="molecule type" value="Genomic_DNA"/>
</dbReference>
<feature type="transmembrane region" description="Helical" evidence="11">
    <location>
        <begin position="6"/>
        <end position="22"/>
    </location>
</feature>
<protein>
    <recommendedName>
        <fullName evidence="3">NADH-ubiquinone oxidoreductase chain 4L</fullName>
    </recommendedName>
    <alternativeName>
        <fullName evidence="9">NADH dehydrogenase subunit 4L</fullName>
    </alternativeName>
</protein>
<reference evidence="12" key="1">
    <citation type="submission" date="2015-08" db="EMBL/GenBank/DDBJ databases">
        <title>Mitochondrial genomes and implications for higher phylogeny of Neuroptera (Insecta: Neuropteroidea).</title>
        <authorList>
            <person name="Wang Y."/>
            <person name="Liu X."/>
            <person name="Winterton S.L."/>
            <person name="Yang D."/>
        </authorList>
    </citation>
    <scope>NUCLEOTIDE SEQUENCE</scope>
</reference>
<evidence type="ECO:0000256" key="7">
    <source>
        <dbReference type="ARBA" id="ARBA00023027"/>
    </source>
</evidence>
<evidence type="ECO:0000256" key="4">
    <source>
        <dbReference type="ARBA" id="ARBA00022692"/>
    </source>
</evidence>
<feature type="transmembrane region" description="Helical" evidence="11">
    <location>
        <begin position="29"/>
        <end position="50"/>
    </location>
</feature>
<keyword evidence="4 11" id="KW-0812">Transmembrane</keyword>
<evidence type="ECO:0000256" key="1">
    <source>
        <dbReference type="ARBA" id="ARBA00004141"/>
    </source>
</evidence>
<dbReference type="InterPro" id="IPR039428">
    <property type="entry name" value="NUOK/Mnh_C1-like"/>
</dbReference>
<sequence>MLMNFSVVPMIIYMSGMLSFSLKRKHLLGTLLSLELIVVGLFLLLSYYLSYYSVEYYFLMMFLVFSVCEGALGLSVLVSMIRTFGNDFFSSFSVFQC</sequence>
<organism evidence="12">
    <name type="scientific">Dilar sp. YW-2016</name>
    <dbReference type="NCBI Taxonomy" id="1821762"/>
    <lineage>
        <taxon>Eukaryota</taxon>
        <taxon>Metazoa</taxon>
        <taxon>Ecdysozoa</taxon>
        <taxon>Arthropoda</taxon>
        <taxon>Hexapoda</taxon>
        <taxon>Insecta</taxon>
        <taxon>Pterygota</taxon>
        <taxon>Neoptera</taxon>
        <taxon>Endopterygota</taxon>
        <taxon>Neuroptera</taxon>
        <taxon>Hemerobiiformia</taxon>
        <taxon>Dilaridae</taxon>
        <taxon>Dilar</taxon>
    </lineage>
</organism>
<evidence type="ECO:0000256" key="5">
    <source>
        <dbReference type="ARBA" id="ARBA00022967"/>
    </source>
</evidence>
<evidence type="ECO:0000256" key="9">
    <source>
        <dbReference type="ARBA" id="ARBA00031586"/>
    </source>
</evidence>
<dbReference type="GO" id="GO:0008137">
    <property type="term" value="F:NADH dehydrogenase (ubiquinone) activity"/>
    <property type="evidence" value="ECO:0007669"/>
    <property type="project" value="UniProtKB-EC"/>
</dbReference>
<evidence type="ECO:0000256" key="6">
    <source>
        <dbReference type="ARBA" id="ARBA00022989"/>
    </source>
</evidence>
<dbReference type="Gene3D" id="1.10.287.3510">
    <property type="match status" value="1"/>
</dbReference>
<keyword evidence="8 11" id="KW-0472">Membrane</keyword>
<evidence type="ECO:0000313" key="12">
    <source>
        <dbReference type="EMBL" id="AMW67848.1"/>
    </source>
</evidence>
<accession>A0A1S5QY75</accession>
<keyword evidence="6 11" id="KW-1133">Transmembrane helix</keyword>
<dbReference type="GO" id="GO:0016020">
    <property type="term" value="C:membrane"/>
    <property type="evidence" value="ECO:0007669"/>
    <property type="project" value="UniProtKB-SubCell"/>
</dbReference>
<feature type="transmembrane region" description="Helical" evidence="11">
    <location>
        <begin position="56"/>
        <end position="81"/>
    </location>
</feature>
<keyword evidence="7" id="KW-0520">NAD</keyword>
<evidence type="ECO:0000256" key="10">
    <source>
        <dbReference type="ARBA" id="ARBA00049551"/>
    </source>
</evidence>
<keyword evidence="5" id="KW-1278">Translocase</keyword>
<gene>
    <name evidence="12" type="primary">ND4L</name>
</gene>
<evidence type="ECO:0000256" key="8">
    <source>
        <dbReference type="ARBA" id="ARBA00023136"/>
    </source>
</evidence>
<keyword evidence="12" id="KW-0496">Mitochondrion</keyword>
<geneLocation type="mitochondrion" evidence="12"/>
<name>A0A1S5QY75_9NEOP</name>
<evidence type="ECO:0000256" key="11">
    <source>
        <dbReference type="SAM" id="Phobius"/>
    </source>
</evidence>
<proteinExistence type="inferred from homology"/>
<comment type="catalytic activity">
    <reaction evidence="10">
        <text>a ubiquinone + NADH + 5 H(+)(in) = a ubiquinol + NAD(+) + 4 H(+)(out)</text>
        <dbReference type="Rhea" id="RHEA:29091"/>
        <dbReference type="Rhea" id="RHEA-COMP:9565"/>
        <dbReference type="Rhea" id="RHEA-COMP:9566"/>
        <dbReference type="ChEBI" id="CHEBI:15378"/>
        <dbReference type="ChEBI" id="CHEBI:16389"/>
        <dbReference type="ChEBI" id="CHEBI:17976"/>
        <dbReference type="ChEBI" id="CHEBI:57540"/>
        <dbReference type="ChEBI" id="CHEBI:57945"/>
        <dbReference type="EC" id="7.1.1.2"/>
    </reaction>
</comment>
<dbReference type="AlphaFoldDB" id="A0A1S5QY75"/>
<evidence type="ECO:0000256" key="2">
    <source>
        <dbReference type="ARBA" id="ARBA00010519"/>
    </source>
</evidence>